<feature type="transmembrane region" description="Helical" evidence="5">
    <location>
        <begin position="175"/>
        <end position="194"/>
    </location>
</feature>
<dbReference type="AlphaFoldDB" id="A0A369KM78"/>
<keyword evidence="7" id="KW-1185">Reference proteome</keyword>
<feature type="transmembrane region" description="Helical" evidence="5">
    <location>
        <begin position="382"/>
        <end position="405"/>
    </location>
</feature>
<feature type="transmembrane region" description="Helical" evidence="5">
    <location>
        <begin position="296"/>
        <end position="315"/>
    </location>
</feature>
<sequence length="565" mass="62036">MCCYDTRKTFALERGNMQFKRQIGASGVLFASIGAMIGSGWLFSSLYAAQLAGPAAIVSWIIATLFIIIIAITFAELGTLFPIAGGIANYPFFTHGKLAGFLLGWISWLSFLVLTPIEVQATIQYMTNFFPSLTRVEDNIHHLTSSGYIIAIVLMLVLVYINTRGVKFMTDTNKYFSIWKIVVPSLAILIFFLSSQGTQNLTLEATGGFAPFGWHGILSALAVSGIVFSFNGFQIGIMMAAETRDPQKNIPKAIIGSVLLGGTIYILLQISFLMAVPGQSLQNGWASLSFTGDAGPLAGLALVLGVSWLAWTLYIDAIISPIGAGIVYTASSARVLYALSANGYIPSQVKKIDKRGIPITSVWVNFALGMLAFLPFPGWQGMVGFLSSTMIAGYAIVPICILALRKQQPELHRPFKLPMYKVFCFIAFYICNLLLYWSGWTIISKLFVAVIIGFLIYLSRLIYLKELKDNLPTWKNATWILFYLAGLCVLTRYGEFDGGLKIIPVGIDFAVLAAFSMIVLWASERYMLSPEQAKKNISLILAEQQGSKQVTHSYDVQPEPCSKEG</sequence>
<evidence type="ECO:0000256" key="2">
    <source>
        <dbReference type="ARBA" id="ARBA00022692"/>
    </source>
</evidence>
<dbReference type="GO" id="GO:0016020">
    <property type="term" value="C:membrane"/>
    <property type="evidence" value="ECO:0007669"/>
    <property type="project" value="UniProtKB-SubCell"/>
</dbReference>
<protein>
    <submittedName>
        <fullName evidence="6">APC family permease</fullName>
    </submittedName>
</protein>
<keyword evidence="2 5" id="KW-0812">Transmembrane</keyword>
<evidence type="ECO:0000256" key="3">
    <source>
        <dbReference type="ARBA" id="ARBA00022989"/>
    </source>
</evidence>
<dbReference type="Proteomes" id="UP000253934">
    <property type="component" value="Unassembled WGS sequence"/>
</dbReference>
<feature type="transmembrane region" description="Helical" evidence="5">
    <location>
        <begin position="476"/>
        <end position="494"/>
    </location>
</feature>
<proteinExistence type="predicted"/>
<evidence type="ECO:0000256" key="5">
    <source>
        <dbReference type="SAM" id="Phobius"/>
    </source>
</evidence>
<dbReference type="PANTHER" id="PTHR47547">
    <property type="match status" value="1"/>
</dbReference>
<dbReference type="InterPro" id="IPR002293">
    <property type="entry name" value="AA/rel_permease1"/>
</dbReference>
<feature type="transmembrane region" description="Helical" evidence="5">
    <location>
        <begin position="143"/>
        <end position="163"/>
    </location>
</feature>
<dbReference type="EMBL" id="QOVW01000076">
    <property type="protein sequence ID" value="RDB35759.1"/>
    <property type="molecule type" value="Genomic_DNA"/>
</dbReference>
<evidence type="ECO:0000256" key="1">
    <source>
        <dbReference type="ARBA" id="ARBA00004141"/>
    </source>
</evidence>
<dbReference type="Gene3D" id="1.20.1740.10">
    <property type="entry name" value="Amino acid/polyamine transporter I"/>
    <property type="match status" value="1"/>
</dbReference>
<feature type="transmembrane region" description="Helical" evidence="5">
    <location>
        <begin position="357"/>
        <end position="376"/>
    </location>
</feature>
<feature type="transmembrane region" description="Helical" evidence="5">
    <location>
        <begin position="98"/>
        <end position="123"/>
    </location>
</feature>
<dbReference type="PIRSF" id="PIRSF006060">
    <property type="entry name" value="AA_transporter"/>
    <property type="match status" value="1"/>
</dbReference>
<dbReference type="PANTHER" id="PTHR47547:SF1">
    <property type="entry name" value="ASPARTATE-PROTON SYMPORTER"/>
    <property type="match status" value="1"/>
</dbReference>
<name>A0A369KM78_9BACT</name>
<feature type="transmembrane region" description="Helical" evidence="5">
    <location>
        <begin position="443"/>
        <end position="464"/>
    </location>
</feature>
<feature type="transmembrane region" description="Helical" evidence="5">
    <location>
        <begin position="417"/>
        <end position="437"/>
    </location>
</feature>
<reference evidence="6" key="1">
    <citation type="submission" date="2018-04" db="EMBL/GenBank/DDBJ databases">
        <title>Draft genome sequence of the Candidatus Spirobacillus cienkowskii, a pathogen of freshwater Daphnia species, reconstructed from hemolymph metagenomic reads.</title>
        <authorList>
            <person name="Bresciani L."/>
            <person name="Lemos L.N."/>
            <person name="Wale N."/>
            <person name="Lin J.Y."/>
            <person name="Fernandes G.R."/>
            <person name="Duffy M.A."/>
            <person name="Rodrigues J.M."/>
        </authorList>
    </citation>
    <scope>NUCLEOTIDE SEQUENCE [LARGE SCALE GENOMIC DNA]</scope>
    <source>
        <strain evidence="6">Binning01</strain>
    </source>
</reference>
<feature type="transmembrane region" description="Helical" evidence="5">
    <location>
        <begin position="500"/>
        <end position="522"/>
    </location>
</feature>
<comment type="subcellular location">
    <subcellularLocation>
        <location evidence="1">Membrane</location>
        <topology evidence="1">Multi-pass membrane protein</topology>
    </subcellularLocation>
</comment>
<organism evidence="6 7">
    <name type="scientific">Spirobacillus cienkowskii</name>
    <dbReference type="NCBI Taxonomy" id="495820"/>
    <lineage>
        <taxon>Bacteria</taxon>
        <taxon>Pseudomonadati</taxon>
        <taxon>Bdellovibrionota</taxon>
        <taxon>Oligoflexia</taxon>
        <taxon>Silvanigrellales</taxon>
        <taxon>Spirobacillus</taxon>
    </lineage>
</organism>
<feature type="transmembrane region" description="Helical" evidence="5">
    <location>
        <begin position="55"/>
        <end position="77"/>
    </location>
</feature>
<evidence type="ECO:0000313" key="6">
    <source>
        <dbReference type="EMBL" id="RDB35759.1"/>
    </source>
</evidence>
<feature type="transmembrane region" description="Helical" evidence="5">
    <location>
        <begin position="23"/>
        <end position="43"/>
    </location>
</feature>
<feature type="transmembrane region" description="Helical" evidence="5">
    <location>
        <begin position="253"/>
        <end position="276"/>
    </location>
</feature>
<gene>
    <name evidence="6" type="ORF">DCC88_08650</name>
</gene>
<dbReference type="InterPro" id="IPR052962">
    <property type="entry name" value="AA_Transporter_AGT"/>
</dbReference>
<keyword evidence="3 5" id="KW-1133">Transmembrane helix</keyword>
<dbReference type="Pfam" id="PF13520">
    <property type="entry name" value="AA_permease_2"/>
    <property type="match status" value="1"/>
</dbReference>
<accession>A0A369KM78</accession>
<comment type="caution">
    <text evidence="6">The sequence shown here is derived from an EMBL/GenBank/DDBJ whole genome shotgun (WGS) entry which is preliminary data.</text>
</comment>
<keyword evidence="4 5" id="KW-0472">Membrane</keyword>
<evidence type="ECO:0000313" key="7">
    <source>
        <dbReference type="Proteomes" id="UP000253934"/>
    </source>
</evidence>
<feature type="transmembrane region" description="Helical" evidence="5">
    <location>
        <begin position="214"/>
        <end position="241"/>
    </location>
</feature>
<evidence type="ECO:0000256" key="4">
    <source>
        <dbReference type="ARBA" id="ARBA00023136"/>
    </source>
</evidence>
<dbReference type="GO" id="GO:0022857">
    <property type="term" value="F:transmembrane transporter activity"/>
    <property type="evidence" value="ECO:0007669"/>
    <property type="project" value="InterPro"/>
</dbReference>